<dbReference type="Proteomes" id="UP000824469">
    <property type="component" value="Unassembled WGS sequence"/>
</dbReference>
<feature type="non-terminal residue" evidence="2">
    <location>
        <position position="365"/>
    </location>
</feature>
<accession>A0AA38LIQ1</accession>
<feature type="compositionally biased region" description="Pro residues" evidence="1">
    <location>
        <begin position="323"/>
        <end position="345"/>
    </location>
</feature>
<feature type="region of interest" description="Disordered" evidence="1">
    <location>
        <begin position="308"/>
        <end position="365"/>
    </location>
</feature>
<evidence type="ECO:0000313" key="2">
    <source>
        <dbReference type="EMBL" id="KAH9324170.1"/>
    </source>
</evidence>
<organism evidence="2 3">
    <name type="scientific">Taxus chinensis</name>
    <name type="common">Chinese yew</name>
    <name type="synonym">Taxus wallichiana var. chinensis</name>
    <dbReference type="NCBI Taxonomy" id="29808"/>
    <lineage>
        <taxon>Eukaryota</taxon>
        <taxon>Viridiplantae</taxon>
        <taxon>Streptophyta</taxon>
        <taxon>Embryophyta</taxon>
        <taxon>Tracheophyta</taxon>
        <taxon>Spermatophyta</taxon>
        <taxon>Pinopsida</taxon>
        <taxon>Pinidae</taxon>
        <taxon>Conifers II</taxon>
        <taxon>Cupressales</taxon>
        <taxon>Taxaceae</taxon>
        <taxon>Taxus</taxon>
    </lineage>
</organism>
<keyword evidence="3" id="KW-1185">Reference proteome</keyword>
<gene>
    <name evidence="2" type="ORF">KI387_004348</name>
</gene>
<comment type="caution">
    <text evidence="2">The sequence shown here is derived from an EMBL/GenBank/DDBJ whole genome shotgun (WGS) entry which is preliminary data.</text>
</comment>
<name>A0AA38LIQ1_TAXCH</name>
<evidence type="ECO:0000313" key="3">
    <source>
        <dbReference type="Proteomes" id="UP000824469"/>
    </source>
</evidence>
<feature type="region of interest" description="Disordered" evidence="1">
    <location>
        <begin position="1"/>
        <end position="22"/>
    </location>
</feature>
<protein>
    <submittedName>
        <fullName evidence="2">Uncharacterized protein</fullName>
    </submittedName>
</protein>
<dbReference type="AlphaFoldDB" id="A0AA38LIQ1"/>
<dbReference type="EMBL" id="JAHRHJ020000002">
    <property type="protein sequence ID" value="KAH9324170.1"/>
    <property type="molecule type" value="Genomic_DNA"/>
</dbReference>
<reference evidence="2 3" key="1">
    <citation type="journal article" date="2021" name="Nat. Plants">
        <title>The Taxus genome provides insights into paclitaxel biosynthesis.</title>
        <authorList>
            <person name="Xiong X."/>
            <person name="Gou J."/>
            <person name="Liao Q."/>
            <person name="Li Y."/>
            <person name="Zhou Q."/>
            <person name="Bi G."/>
            <person name="Li C."/>
            <person name="Du R."/>
            <person name="Wang X."/>
            <person name="Sun T."/>
            <person name="Guo L."/>
            <person name="Liang H."/>
            <person name="Lu P."/>
            <person name="Wu Y."/>
            <person name="Zhang Z."/>
            <person name="Ro D.K."/>
            <person name="Shang Y."/>
            <person name="Huang S."/>
            <person name="Yan J."/>
        </authorList>
    </citation>
    <scope>NUCLEOTIDE SEQUENCE [LARGE SCALE GENOMIC DNA]</scope>
    <source>
        <strain evidence="2">Ta-2019</strain>
    </source>
</reference>
<proteinExistence type="predicted"/>
<feature type="non-terminal residue" evidence="2">
    <location>
        <position position="1"/>
    </location>
</feature>
<evidence type="ECO:0000256" key="1">
    <source>
        <dbReference type="SAM" id="MobiDB-lite"/>
    </source>
</evidence>
<sequence length="365" mass="40770">AEPMPRTKSVRSGENARTHRSARYHEMVARALQQNRRKTRLNELPLHFPRNAMKDLAVTISINLPAHINGWWVSIQCMAVARTTTGAANGVAEPMPRMKSIRSGENARTHRSTRHHEMVARALPQNRRKTRPNDLPLHFPRNAVQDLAVTISINLPAHINGWWPSCCCPDVVPKFSKIMAVSETLSRRPVVPSSWSLRHARRFQNGACIRLNSRTLVAKGAHTCIEACIRFLTHTDASLYFGPYGHGTLLHPPKPHVVVKPPPKPPIVVKPHVVVKPPPKPPVVVKPTPKPPVVVTLPPKPLVVVKPPPKPPVIVKPPHIYTKPPPKPIPPPHYPYKSPPRPKPTPTSTYHPKKHVLPPHHENPP</sequence>